<reference evidence="2 3" key="1">
    <citation type="submission" date="2021-01" db="EMBL/GenBank/DDBJ databases">
        <title>Whole genome shotgun sequence of Planobispora siamensis NBRC 107568.</title>
        <authorList>
            <person name="Komaki H."/>
            <person name="Tamura T."/>
        </authorList>
    </citation>
    <scope>NUCLEOTIDE SEQUENCE [LARGE SCALE GENOMIC DNA]</scope>
    <source>
        <strain evidence="2 3">NBRC 107568</strain>
    </source>
</reference>
<dbReference type="GO" id="GO:0006355">
    <property type="term" value="P:regulation of DNA-templated transcription"/>
    <property type="evidence" value="ECO:0007669"/>
    <property type="project" value="InterPro"/>
</dbReference>
<evidence type="ECO:0000313" key="3">
    <source>
        <dbReference type="Proteomes" id="UP000619788"/>
    </source>
</evidence>
<dbReference type="EMBL" id="BOOJ01000107">
    <property type="protein sequence ID" value="GIH97861.1"/>
    <property type="molecule type" value="Genomic_DNA"/>
</dbReference>
<protein>
    <submittedName>
        <fullName evidence="2">Uncharacterized protein</fullName>
    </submittedName>
</protein>
<name>A0A8J3WSF8_9ACTN</name>
<evidence type="ECO:0000256" key="1">
    <source>
        <dbReference type="SAM" id="MobiDB-lite"/>
    </source>
</evidence>
<feature type="compositionally biased region" description="Basic and acidic residues" evidence="1">
    <location>
        <begin position="1"/>
        <end position="13"/>
    </location>
</feature>
<proteinExistence type="predicted"/>
<evidence type="ECO:0000313" key="2">
    <source>
        <dbReference type="EMBL" id="GIH97861.1"/>
    </source>
</evidence>
<dbReference type="AlphaFoldDB" id="A0A8J3WSF8"/>
<sequence>MRSAVRERKKEGEANVQAAPAPPQEDTLVGLGTKIRATTRKRLRRYSVDAEIEIQEIVEDAISTYLESRGY</sequence>
<dbReference type="InterPro" id="IPR013321">
    <property type="entry name" value="Arc_rbn_hlx_hlx"/>
</dbReference>
<gene>
    <name evidence="2" type="ORF">Psi01_84910</name>
</gene>
<accession>A0A8J3WSF8</accession>
<comment type="caution">
    <text evidence="2">The sequence shown here is derived from an EMBL/GenBank/DDBJ whole genome shotgun (WGS) entry which is preliminary data.</text>
</comment>
<keyword evidence="3" id="KW-1185">Reference proteome</keyword>
<dbReference type="Gene3D" id="1.10.1220.10">
    <property type="entry name" value="Met repressor-like"/>
    <property type="match status" value="1"/>
</dbReference>
<feature type="region of interest" description="Disordered" evidence="1">
    <location>
        <begin position="1"/>
        <end position="27"/>
    </location>
</feature>
<organism evidence="2 3">
    <name type="scientific">Planobispora siamensis</name>
    <dbReference type="NCBI Taxonomy" id="936338"/>
    <lineage>
        <taxon>Bacteria</taxon>
        <taxon>Bacillati</taxon>
        <taxon>Actinomycetota</taxon>
        <taxon>Actinomycetes</taxon>
        <taxon>Streptosporangiales</taxon>
        <taxon>Streptosporangiaceae</taxon>
        <taxon>Planobispora</taxon>
    </lineage>
</organism>
<dbReference type="Proteomes" id="UP000619788">
    <property type="component" value="Unassembled WGS sequence"/>
</dbReference>